<name>A0ABY7C0A2_9HYPH</name>
<protein>
    <submittedName>
        <fullName evidence="2">Uncharacterized protein</fullName>
    </submittedName>
</protein>
<proteinExistence type="predicted"/>
<organism evidence="2 3">
    <name type="scientific">Jiella pelagia</name>
    <dbReference type="NCBI Taxonomy" id="2986949"/>
    <lineage>
        <taxon>Bacteria</taxon>
        <taxon>Pseudomonadati</taxon>
        <taxon>Pseudomonadota</taxon>
        <taxon>Alphaproteobacteria</taxon>
        <taxon>Hyphomicrobiales</taxon>
        <taxon>Aurantimonadaceae</taxon>
        <taxon>Jiella</taxon>
    </lineage>
</organism>
<evidence type="ECO:0000313" key="2">
    <source>
        <dbReference type="EMBL" id="WAP69113.1"/>
    </source>
</evidence>
<evidence type="ECO:0000313" key="3">
    <source>
        <dbReference type="Proteomes" id="UP001164020"/>
    </source>
</evidence>
<feature type="compositionally biased region" description="Polar residues" evidence="1">
    <location>
        <begin position="13"/>
        <end position="25"/>
    </location>
</feature>
<dbReference type="RefSeq" id="WP_268881551.1">
    <property type="nucleotide sequence ID" value="NZ_CP114029.1"/>
</dbReference>
<dbReference type="Proteomes" id="UP001164020">
    <property type="component" value="Chromosome"/>
</dbReference>
<dbReference type="EMBL" id="CP114029">
    <property type="protein sequence ID" value="WAP69113.1"/>
    <property type="molecule type" value="Genomic_DNA"/>
</dbReference>
<feature type="region of interest" description="Disordered" evidence="1">
    <location>
        <begin position="1"/>
        <end position="33"/>
    </location>
</feature>
<sequence>MTPRRSASDPDADSQSFANATPPTQSEEKSMFGNALFQVGYDNYIRRTGIEPSPEAEARYREETEANIACSRADEARSNQEQAAHFASLPMKAMPFIKAGRLRENTSSGSIVHLVMSNGDDDGHDGAYPRAALCGDAPAIGWSDADGRETTCPKCRRRLASTAD</sequence>
<keyword evidence="3" id="KW-1185">Reference proteome</keyword>
<accession>A0ABY7C0A2</accession>
<gene>
    <name evidence="2" type="ORF">OH818_01930</name>
</gene>
<evidence type="ECO:0000256" key="1">
    <source>
        <dbReference type="SAM" id="MobiDB-lite"/>
    </source>
</evidence>
<reference evidence="2" key="1">
    <citation type="submission" date="2022-12" db="EMBL/GenBank/DDBJ databases">
        <title>Jiella pelagia sp. nov., isolated from phosphonate enriched culture of Northwest Pacific surface seawater.</title>
        <authorList>
            <person name="Shin D.Y."/>
            <person name="Hwang C.Y."/>
        </authorList>
    </citation>
    <scope>NUCLEOTIDE SEQUENCE</scope>
    <source>
        <strain evidence="2">HL-NP1</strain>
    </source>
</reference>